<comment type="caution">
    <text evidence="3">The sequence shown here is derived from an EMBL/GenBank/DDBJ whole genome shotgun (WGS) entry which is preliminary data.</text>
</comment>
<proteinExistence type="predicted"/>
<dbReference type="Pfam" id="PF00496">
    <property type="entry name" value="SBP_bac_5"/>
    <property type="match status" value="1"/>
</dbReference>
<evidence type="ECO:0000313" key="3">
    <source>
        <dbReference type="EMBL" id="MFD2419219.1"/>
    </source>
</evidence>
<dbReference type="CDD" id="cd08501">
    <property type="entry name" value="PBP2_Lpqw"/>
    <property type="match status" value="1"/>
</dbReference>
<dbReference type="Proteomes" id="UP001597417">
    <property type="component" value="Unassembled WGS sequence"/>
</dbReference>
<evidence type="ECO:0000313" key="4">
    <source>
        <dbReference type="Proteomes" id="UP001597417"/>
    </source>
</evidence>
<dbReference type="PANTHER" id="PTHR30290">
    <property type="entry name" value="PERIPLASMIC BINDING COMPONENT OF ABC TRANSPORTER"/>
    <property type="match status" value="1"/>
</dbReference>
<dbReference type="RefSeq" id="WP_378267225.1">
    <property type="nucleotide sequence ID" value="NZ_JBHUKR010000011.1"/>
</dbReference>
<accession>A0ABW5FYI6</accession>
<dbReference type="InterPro" id="IPR039424">
    <property type="entry name" value="SBP_5"/>
</dbReference>
<protein>
    <submittedName>
        <fullName evidence="3">ABC transporter family substrate-binding protein</fullName>
    </submittedName>
</protein>
<dbReference type="PANTHER" id="PTHR30290:SF65">
    <property type="entry name" value="MONOACYL PHOSPHATIDYLINOSITOL TETRAMANNOSIDE-BINDING PROTEIN LPQW-RELATED"/>
    <property type="match status" value="1"/>
</dbReference>
<keyword evidence="1" id="KW-0732">Signal</keyword>
<dbReference type="Gene3D" id="3.90.76.10">
    <property type="entry name" value="Dipeptide-binding Protein, Domain 1"/>
    <property type="match status" value="1"/>
</dbReference>
<dbReference type="SUPFAM" id="SSF53850">
    <property type="entry name" value="Periplasmic binding protein-like II"/>
    <property type="match status" value="1"/>
</dbReference>
<name>A0ABW5FYI6_9PSEU</name>
<dbReference type="InterPro" id="IPR000914">
    <property type="entry name" value="SBP_5_dom"/>
</dbReference>
<dbReference type="EMBL" id="JBHUKR010000011">
    <property type="protein sequence ID" value="MFD2419219.1"/>
    <property type="molecule type" value="Genomic_DNA"/>
</dbReference>
<evidence type="ECO:0000256" key="1">
    <source>
        <dbReference type="SAM" id="SignalP"/>
    </source>
</evidence>
<dbReference type="PROSITE" id="PS51257">
    <property type="entry name" value="PROKAR_LIPOPROTEIN"/>
    <property type="match status" value="1"/>
</dbReference>
<feature type="chain" id="PRO_5046951981" evidence="1">
    <location>
        <begin position="28"/>
        <end position="581"/>
    </location>
</feature>
<evidence type="ECO:0000259" key="2">
    <source>
        <dbReference type="Pfam" id="PF00496"/>
    </source>
</evidence>
<reference evidence="4" key="1">
    <citation type="journal article" date="2019" name="Int. J. Syst. Evol. Microbiol.">
        <title>The Global Catalogue of Microorganisms (GCM) 10K type strain sequencing project: providing services to taxonomists for standard genome sequencing and annotation.</title>
        <authorList>
            <consortium name="The Broad Institute Genomics Platform"/>
            <consortium name="The Broad Institute Genome Sequencing Center for Infectious Disease"/>
            <person name="Wu L."/>
            <person name="Ma J."/>
        </authorList>
    </citation>
    <scope>NUCLEOTIDE SEQUENCE [LARGE SCALE GENOMIC DNA]</scope>
    <source>
        <strain evidence="4">CGMCC 4.7645</strain>
    </source>
</reference>
<dbReference type="Gene3D" id="3.10.105.10">
    <property type="entry name" value="Dipeptide-binding Protein, Domain 3"/>
    <property type="match status" value="1"/>
</dbReference>
<feature type="signal peptide" evidence="1">
    <location>
        <begin position="1"/>
        <end position="27"/>
    </location>
</feature>
<sequence length="581" mass="63265">MLTQMKSRAARIGVLIASATLALTACGGGGNSATQTGQAFKDCDANPNTCNTVAADQLQDGGQVTFAIEKNIPNWNVTSAKGNVFETAELVTRMLPYTFYAQPDLNPTLNKDFISSAEVTSTNPQTIVYKINPKASWSDGTPVDVNDFIYNWKTQNGTDCPKCSVASTAGYDDIATITGADNGKTVTVTMKQPFADWKTMWSSSGAMYPAHIAAQQGDQNTPDGLKKSFDWFGTTVPTYSAGPWKLDNFQSNVSATLVPNPGWWGTKPKLERVIYRIITDANQEPTALQNNEVQVIYPQPQVDLVKQVKNIPNVSSFIGLGLTWEHFDFNLKTPALQNLALRKALFTAVDRQALINKTVGQFTDKVKPLNNNNFMPQQAGYKDVITSTGQGTGNIDNAKKILTDAGYKIDGGKLKDPSGAAVPDLRIRYTVGNQIRQNECELFAQAAQQLGVTVKVDPTDDLGTTTTTGDYDVIVFAWVASPFVYAGAVQNWLSTSDSNYGHWVNPASDDLIRKANQETDLTKAADELNQANQIMADDAYVLPLYQKPTFIAAQDKVGNVRNDSTLDGPVYNLESWGLRKG</sequence>
<gene>
    <name evidence="3" type="ORF">ACFSXZ_23075</name>
</gene>
<dbReference type="Gene3D" id="3.40.190.10">
    <property type="entry name" value="Periplasmic binding protein-like II"/>
    <property type="match status" value="1"/>
</dbReference>
<dbReference type="InterPro" id="IPR030678">
    <property type="entry name" value="Peptide/Ni-bd"/>
</dbReference>
<organism evidence="3 4">
    <name type="scientific">Amycolatopsis pigmentata</name>
    <dbReference type="NCBI Taxonomy" id="450801"/>
    <lineage>
        <taxon>Bacteria</taxon>
        <taxon>Bacillati</taxon>
        <taxon>Actinomycetota</taxon>
        <taxon>Actinomycetes</taxon>
        <taxon>Pseudonocardiales</taxon>
        <taxon>Pseudonocardiaceae</taxon>
        <taxon>Amycolatopsis</taxon>
    </lineage>
</organism>
<keyword evidence="4" id="KW-1185">Reference proteome</keyword>
<feature type="domain" description="Solute-binding protein family 5" evidence="2">
    <location>
        <begin position="116"/>
        <end position="499"/>
    </location>
</feature>
<dbReference type="PIRSF" id="PIRSF002741">
    <property type="entry name" value="MppA"/>
    <property type="match status" value="1"/>
</dbReference>